<gene>
    <name evidence="1" type="ORF">BGW38_002830</name>
</gene>
<reference evidence="1" key="1">
    <citation type="journal article" date="2020" name="Fungal Divers.">
        <title>Resolving the Mortierellaceae phylogeny through synthesis of multi-gene phylogenetics and phylogenomics.</title>
        <authorList>
            <person name="Vandepol N."/>
            <person name="Liber J."/>
            <person name="Desiro A."/>
            <person name="Na H."/>
            <person name="Kennedy M."/>
            <person name="Barry K."/>
            <person name="Grigoriev I.V."/>
            <person name="Miller A.N."/>
            <person name="O'Donnell K."/>
            <person name="Stajich J.E."/>
            <person name="Bonito G."/>
        </authorList>
    </citation>
    <scope>NUCLEOTIDE SEQUENCE</scope>
    <source>
        <strain evidence="1">KOD1015</strain>
    </source>
</reference>
<keyword evidence="2" id="KW-1185">Reference proteome</keyword>
<feature type="non-terminal residue" evidence="1">
    <location>
        <position position="64"/>
    </location>
</feature>
<sequence>MPSPGAIAIAIATPDKDQTLDQYDSETEGPPVNWWGHVLNKKDAILEGQVLKAGYLMKKGERLK</sequence>
<name>A0A9P6KCM9_9FUNG</name>
<dbReference type="Proteomes" id="UP000780801">
    <property type="component" value="Unassembled WGS sequence"/>
</dbReference>
<accession>A0A9P6KCM9</accession>
<dbReference type="EMBL" id="JAABOA010002021">
    <property type="protein sequence ID" value="KAF9580509.1"/>
    <property type="molecule type" value="Genomic_DNA"/>
</dbReference>
<evidence type="ECO:0000313" key="2">
    <source>
        <dbReference type="Proteomes" id="UP000780801"/>
    </source>
</evidence>
<evidence type="ECO:0000313" key="1">
    <source>
        <dbReference type="EMBL" id="KAF9580509.1"/>
    </source>
</evidence>
<organism evidence="1 2">
    <name type="scientific">Lunasporangiospora selenospora</name>
    <dbReference type="NCBI Taxonomy" id="979761"/>
    <lineage>
        <taxon>Eukaryota</taxon>
        <taxon>Fungi</taxon>
        <taxon>Fungi incertae sedis</taxon>
        <taxon>Mucoromycota</taxon>
        <taxon>Mortierellomycotina</taxon>
        <taxon>Mortierellomycetes</taxon>
        <taxon>Mortierellales</taxon>
        <taxon>Mortierellaceae</taxon>
        <taxon>Lunasporangiospora</taxon>
    </lineage>
</organism>
<dbReference type="AlphaFoldDB" id="A0A9P6KCM9"/>
<comment type="caution">
    <text evidence="1">The sequence shown here is derived from an EMBL/GenBank/DDBJ whole genome shotgun (WGS) entry which is preliminary data.</text>
</comment>
<proteinExistence type="predicted"/>
<protein>
    <submittedName>
        <fullName evidence="1">Uncharacterized protein</fullName>
    </submittedName>
</protein>
<dbReference type="OrthoDB" id="2444081at2759"/>